<dbReference type="SUPFAM" id="SSF53850">
    <property type="entry name" value="Periplasmic binding protein-like II"/>
    <property type="match status" value="1"/>
</dbReference>
<dbReference type="Proteomes" id="UP001143509">
    <property type="component" value="Unassembled WGS sequence"/>
</dbReference>
<evidence type="ECO:0000313" key="8">
    <source>
        <dbReference type="Proteomes" id="UP001143509"/>
    </source>
</evidence>
<evidence type="ECO:0000256" key="4">
    <source>
        <dbReference type="ARBA" id="ARBA00023163"/>
    </source>
</evidence>
<gene>
    <name evidence="7" type="ORF">GCM10017620_14330</name>
</gene>
<accession>A0ABQ5T6R7</accession>
<proteinExistence type="inferred from homology"/>
<dbReference type="Gene3D" id="3.40.190.10">
    <property type="entry name" value="Periplasmic binding protein-like II"/>
    <property type="match status" value="2"/>
</dbReference>
<evidence type="ECO:0000256" key="3">
    <source>
        <dbReference type="ARBA" id="ARBA00023125"/>
    </source>
</evidence>
<dbReference type="InterPro" id="IPR000847">
    <property type="entry name" value="LysR_HTH_N"/>
</dbReference>
<reference evidence="7" key="1">
    <citation type="journal article" date="2014" name="Int. J. Syst. Evol. Microbiol.">
        <title>Complete genome of a new Firmicutes species belonging to the dominant human colonic microbiota ('Ruminococcus bicirculans') reveals two chromosomes and a selective capacity to utilize plant glucans.</title>
        <authorList>
            <consortium name="NISC Comparative Sequencing Program"/>
            <person name="Wegmann U."/>
            <person name="Louis P."/>
            <person name="Goesmann A."/>
            <person name="Henrissat B."/>
            <person name="Duncan S.H."/>
            <person name="Flint H.J."/>
        </authorList>
    </citation>
    <scope>NUCLEOTIDE SEQUENCE</scope>
    <source>
        <strain evidence="7">VKM B-1499</strain>
    </source>
</reference>
<evidence type="ECO:0000256" key="2">
    <source>
        <dbReference type="ARBA" id="ARBA00023015"/>
    </source>
</evidence>
<dbReference type="InterPro" id="IPR036390">
    <property type="entry name" value="WH_DNA-bd_sf"/>
</dbReference>
<evidence type="ECO:0000313" key="7">
    <source>
        <dbReference type="EMBL" id="GLK48460.1"/>
    </source>
</evidence>
<dbReference type="Pfam" id="PF03466">
    <property type="entry name" value="LysR_substrate"/>
    <property type="match status" value="1"/>
</dbReference>
<reference evidence="7" key="2">
    <citation type="submission" date="2023-01" db="EMBL/GenBank/DDBJ databases">
        <authorList>
            <person name="Sun Q."/>
            <person name="Evtushenko L."/>
        </authorList>
    </citation>
    <scope>NUCLEOTIDE SEQUENCE</scope>
    <source>
        <strain evidence="7">VKM B-1499</strain>
    </source>
</reference>
<dbReference type="PROSITE" id="PS50931">
    <property type="entry name" value="HTH_LYSR"/>
    <property type="match status" value="1"/>
</dbReference>
<dbReference type="CDD" id="cd08432">
    <property type="entry name" value="PBP2_GcdR_TrpI_HvrB_AmpR_like"/>
    <property type="match status" value="1"/>
</dbReference>
<sequence>MKSAAPPPLNALRTFDAFARHGSMTRAAAELCVTHGAVSRQIAALQTALGVVLVSGPRHALVLTEAGTQLAERLTPAFGAITDAVQATRHGVAREIEISCLGTFALKWLIPRLPDFLEAHPEVRVRVSESYAPVDYRRDRFDGAIRIIEPDEVHPRAQATRFLPQHQGPVGAPELMACLPTLAAVADAPRLRSATFRRAWPAWAVMVGLDLPPAKVEREFAHNHSMVEAAASGMGVAIAPWAFVAPDVKAGRLAAPFGFVERPSWFAFLRPEGRRDPAVDAFRDWLVEQGEISPPPPGRASGRLSEGDGQRA</sequence>
<protein>
    <submittedName>
        <fullName evidence="7">Transcriptional regulator</fullName>
    </submittedName>
</protein>
<organism evidence="7 8">
    <name type="scientific">Brevundimonas intermedia</name>
    <dbReference type="NCBI Taxonomy" id="74315"/>
    <lineage>
        <taxon>Bacteria</taxon>
        <taxon>Pseudomonadati</taxon>
        <taxon>Pseudomonadota</taxon>
        <taxon>Alphaproteobacteria</taxon>
        <taxon>Caulobacterales</taxon>
        <taxon>Caulobacteraceae</taxon>
        <taxon>Brevundimonas</taxon>
    </lineage>
</organism>
<keyword evidence="8" id="KW-1185">Reference proteome</keyword>
<feature type="domain" description="HTH lysR-type" evidence="6">
    <location>
        <begin position="7"/>
        <end position="64"/>
    </location>
</feature>
<comment type="similarity">
    <text evidence="1">Belongs to the LysR transcriptional regulatory family.</text>
</comment>
<evidence type="ECO:0000259" key="6">
    <source>
        <dbReference type="PROSITE" id="PS50931"/>
    </source>
</evidence>
<evidence type="ECO:0000256" key="1">
    <source>
        <dbReference type="ARBA" id="ARBA00009437"/>
    </source>
</evidence>
<feature type="region of interest" description="Disordered" evidence="5">
    <location>
        <begin position="286"/>
        <end position="312"/>
    </location>
</feature>
<dbReference type="RefSeq" id="WP_271164716.1">
    <property type="nucleotide sequence ID" value="NZ_BSFD01000003.1"/>
</dbReference>
<dbReference type="PANTHER" id="PTHR30537:SF74">
    <property type="entry name" value="HTH-TYPE TRANSCRIPTIONAL REGULATOR TRPI"/>
    <property type="match status" value="1"/>
</dbReference>
<keyword evidence="2" id="KW-0805">Transcription regulation</keyword>
<dbReference type="Gene3D" id="1.10.10.10">
    <property type="entry name" value="Winged helix-like DNA-binding domain superfamily/Winged helix DNA-binding domain"/>
    <property type="match status" value="1"/>
</dbReference>
<dbReference type="Pfam" id="PF00126">
    <property type="entry name" value="HTH_1"/>
    <property type="match status" value="1"/>
</dbReference>
<keyword evidence="4" id="KW-0804">Transcription</keyword>
<evidence type="ECO:0000256" key="5">
    <source>
        <dbReference type="SAM" id="MobiDB-lite"/>
    </source>
</evidence>
<comment type="caution">
    <text evidence="7">The sequence shown here is derived from an EMBL/GenBank/DDBJ whole genome shotgun (WGS) entry which is preliminary data.</text>
</comment>
<keyword evidence="3" id="KW-0238">DNA-binding</keyword>
<dbReference type="InterPro" id="IPR058163">
    <property type="entry name" value="LysR-type_TF_proteobact-type"/>
</dbReference>
<dbReference type="EMBL" id="BSFD01000003">
    <property type="protein sequence ID" value="GLK48460.1"/>
    <property type="molecule type" value="Genomic_DNA"/>
</dbReference>
<dbReference type="InterPro" id="IPR005119">
    <property type="entry name" value="LysR_subst-bd"/>
</dbReference>
<dbReference type="SUPFAM" id="SSF46785">
    <property type="entry name" value="Winged helix' DNA-binding domain"/>
    <property type="match status" value="1"/>
</dbReference>
<dbReference type="PANTHER" id="PTHR30537">
    <property type="entry name" value="HTH-TYPE TRANSCRIPTIONAL REGULATOR"/>
    <property type="match status" value="1"/>
</dbReference>
<dbReference type="InterPro" id="IPR036388">
    <property type="entry name" value="WH-like_DNA-bd_sf"/>
</dbReference>
<name>A0ABQ5T6R7_9CAUL</name>